<dbReference type="EC" id="2.4.1.290" evidence="3"/>
<proteinExistence type="predicted"/>
<dbReference type="CDD" id="cd03808">
    <property type="entry name" value="GT4_CapM-like"/>
    <property type="match status" value="1"/>
</dbReference>
<evidence type="ECO:0000313" key="4">
    <source>
        <dbReference type="Proteomes" id="UP000474567"/>
    </source>
</evidence>
<dbReference type="InterPro" id="IPR028098">
    <property type="entry name" value="Glyco_trans_4-like_N"/>
</dbReference>
<feature type="domain" description="Glycosyl transferase family 1" evidence="1">
    <location>
        <begin position="205"/>
        <end position="359"/>
    </location>
</feature>
<name>A0ABN7EQI6_9FLAO</name>
<dbReference type="Pfam" id="PF13477">
    <property type="entry name" value="Glyco_trans_4_2"/>
    <property type="match status" value="1"/>
</dbReference>
<dbReference type="Pfam" id="PF00534">
    <property type="entry name" value="Glycos_transf_1"/>
    <property type="match status" value="1"/>
</dbReference>
<reference evidence="3 4" key="1">
    <citation type="submission" date="2020-02" db="EMBL/GenBank/DDBJ databases">
        <authorList>
            <person name="Criscuolo A."/>
        </authorList>
    </citation>
    <scope>NUCLEOTIDE SEQUENCE [LARGE SCALE GENOMIC DNA]</scope>
    <source>
        <strain evidence="3">CECT7796</strain>
    </source>
</reference>
<dbReference type="SUPFAM" id="SSF53756">
    <property type="entry name" value="UDP-Glycosyltransferase/glycogen phosphorylase"/>
    <property type="match status" value="1"/>
</dbReference>
<organism evidence="3 4">
    <name type="scientific">Flavobacterium collinsii</name>
    <dbReference type="NCBI Taxonomy" id="1114861"/>
    <lineage>
        <taxon>Bacteria</taxon>
        <taxon>Pseudomonadati</taxon>
        <taxon>Bacteroidota</taxon>
        <taxon>Flavobacteriia</taxon>
        <taxon>Flavobacteriales</taxon>
        <taxon>Flavobacteriaceae</taxon>
        <taxon>Flavobacterium</taxon>
    </lineage>
</organism>
<evidence type="ECO:0000313" key="3">
    <source>
        <dbReference type="EMBL" id="CAA9202793.1"/>
    </source>
</evidence>
<dbReference type="RefSeq" id="WP_173968232.1">
    <property type="nucleotide sequence ID" value="NZ_CADCST010000148.1"/>
</dbReference>
<protein>
    <submittedName>
        <fullName evidence="3">N, N'-diacetylbacillosaminyl-diphospho-undecaprenol alpha-1,3-N-acetylgalactosaminyltransferase</fullName>
        <ecNumber evidence="3">2.4.1.290</ecNumber>
    </submittedName>
</protein>
<comment type="caution">
    <text evidence="3">The sequence shown here is derived from an EMBL/GenBank/DDBJ whole genome shotgun (WGS) entry which is preliminary data.</text>
</comment>
<sequence>MEKQRVLHIITVSFVINHFFGKQFLYLKNKTGNEYHLGCSPSDDFLEFSERLEYIPFEVEITRSISPLKDIKAIIKIYRYIKKNKINKVVGHTPKGGMVAMIASFAAGIPDRIYFRHGIIYETSLGFKRVLLKNIDRLTGFFATKVVCVSRSVMEFSEVDKLNDPNKNRILGLGTCNGIDTDVKFNPALANEKLVDDLRNLYSIGDSKIVGYVGRLVKDKGVDELLLAWEIINEQFPDAKLLLVGPIEERDEISNYSKKMIMENSSIIFTDFVTDASPFFSIMDVFVLPTYREGFPTVALEASSMEIPVLITKATGCQEAIINNITGMFISHDVQDIAQKTLYYLKNSNIASQHGKQGRVFVNENFEQSKIWDLISNQLKI</sequence>
<gene>
    <name evidence="3" type="primary">pglA</name>
    <name evidence="3" type="ORF">FLACOL7796_04437</name>
</gene>
<dbReference type="Proteomes" id="UP000474567">
    <property type="component" value="Unassembled WGS sequence"/>
</dbReference>
<dbReference type="PANTHER" id="PTHR12526:SF630">
    <property type="entry name" value="GLYCOSYLTRANSFERASE"/>
    <property type="match status" value="1"/>
</dbReference>
<evidence type="ECO:0000259" key="2">
    <source>
        <dbReference type="Pfam" id="PF13477"/>
    </source>
</evidence>
<dbReference type="PANTHER" id="PTHR12526">
    <property type="entry name" value="GLYCOSYLTRANSFERASE"/>
    <property type="match status" value="1"/>
</dbReference>
<dbReference type="GO" id="GO:0102335">
    <property type="term" value="F:N,N'-diacetylbacillosaminyl-diphospho-undecaprenol alpha-1,3-N-acetylgalactosaminyltransferase activity"/>
    <property type="evidence" value="ECO:0007669"/>
    <property type="project" value="UniProtKB-EC"/>
</dbReference>
<keyword evidence="3" id="KW-0328">Glycosyltransferase</keyword>
<keyword evidence="3" id="KW-0808">Transferase</keyword>
<dbReference type="EMBL" id="CADCST010000148">
    <property type="protein sequence ID" value="CAA9202793.1"/>
    <property type="molecule type" value="Genomic_DNA"/>
</dbReference>
<keyword evidence="4" id="KW-1185">Reference proteome</keyword>
<accession>A0ABN7EQI6</accession>
<dbReference type="InterPro" id="IPR001296">
    <property type="entry name" value="Glyco_trans_1"/>
</dbReference>
<feature type="domain" description="Glycosyltransferase subfamily 4-like N-terminal" evidence="2">
    <location>
        <begin position="32"/>
        <end position="148"/>
    </location>
</feature>
<dbReference type="Gene3D" id="3.40.50.2000">
    <property type="entry name" value="Glycogen Phosphorylase B"/>
    <property type="match status" value="2"/>
</dbReference>
<evidence type="ECO:0000259" key="1">
    <source>
        <dbReference type="Pfam" id="PF00534"/>
    </source>
</evidence>